<evidence type="ECO:0000313" key="1">
    <source>
        <dbReference type="EMBL" id="MBM7414274.1"/>
    </source>
</evidence>
<keyword evidence="2" id="KW-1185">Reference proteome</keyword>
<dbReference type="InterPro" id="IPR017523">
    <property type="entry name" value="Rv3268"/>
</dbReference>
<dbReference type="EMBL" id="JAFBBK010000001">
    <property type="protein sequence ID" value="MBM7414274.1"/>
    <property type="molecule type" value="Genomic_DNA"/>
</dbReference>
<name>A0ABS2KQP5_9NOCA</name>
<dbReference type="RefSeq" id="WP_204867061.1">
    <property type="nucleotide sequence ID" value="NZ_JAFBBK010000001.1"/>
</dbReference>
<comment type="caution">
    <text evidence="1">The sequence shown here is derived from an EMBL/GenBank/DDBJ whole genome shotgun (WGS) entry which is preliminary data.</text>
</comment>
<dbReference type="Proteomes" id="UP000703038">
    <property type="component" value="Unassembled WGS sequence"/>
</dbReference>
<dbReference type="NCBIfam" id="TIGR03089">
    <property type="entry name" value="TIGR03089 family protein"/>
    <property type="match status" value="1"/>
</dbReference>
<organism evidence="1 2">
    <name type="scientific">Rhodococcoides corynebacterioides</name>
    <dbReference type="NCBI Taxonomy" id="53972"/>
    <lineage>
        <taxon>Bacteria</taxon>
        <taxon>Bacillati</taxon>
        <taxon>Actinomycetota</taxon>
        <taxon>Actinomycetes</taxon>
        <taxon>Mycobacteriales</taxon>
        <taxon>Nocardiaceae</taxon>
        <taxon>Rhodococcoides</taxon>
    </lineage>
</organism>
<dbReference type="Gene3D" id="3.40.50.12780">
    <property type="entry name" value="N-terminal domain of ligase-like"/>
    <property type="match status" value="1"/>
</dbReference>
<protein>
    <submittedName>
        <fullName evidence="1">Uncharacterized protein (TIGR03089 family)</fullName>
    </submittedName>
</protein>
<dbReference type="SUPFAM" id="SSF56801">
    <property type="entry name" value="Acetyl-CoA synthetase-like"/>
    <property type="match status" value="1"/>
</dbReference>
<evidence type="ECO:0000313" key="2">
    <source>
        <dbReference type="Proteomes" id="UP000703038"/>
    </source>
</evidence>
<sequence>MTTGGTTLTDALLGPILGADAAGPRITYYDDSTGERIELSALTLANWAAKTANFLRDELGVSPGDVVSVVLPAHWQTASVLLGAWWAGAEVTLRPDPDAAVALVTASGVETADAREVAALSLDPFGRPVDDLPLGVTDYATSVRVHGDQFVPAGAGPALEGRSVQDVLTDAQGRAVARGLSATDRVLATRSWDDADGLLDGLVAVLAAGASLVQVTALDPAALDRRVATEKVTTVLE</sequence>
<proteinExistence type="predicted"/>
<gene>
    <name evidence="1" type="ORF">JOE42_001007</name>
</gene>
<accession>A0ABS2KQP5</accession>
<reference evidence="1 2" key="1">
    <citation type="submission" date="2021-01" db="EMBL/GenBank/DDBJ databases">
        <title>Genomics of switchgrass bacterial isolates.</title>
        <authorList>
            <person name="Shade A."/>
        </authorList>
    </citation>
    <scope>NUCLEOTIDE SEQUENCE [LARGE SCALE GENOMIC DNA]</scope>
    <source>
        <strain evidence="1 2">PvP111</strain>
    </source>
</reference>
<dbReference type="InterPro" id="IPR042099">
    <property type="entry name" value="ANL_N_sf"/>
</dbReference>